<name>A0ABS3QNT3_9BACT</name>
<gene>
    <name evidence="1" type="ORF">J4E00_28055</name>
</gene>
<organism evidence="1 2">
    <name type="scientific">Hymenobacter negativus</name>
    <dbReference type="NCBI Taxonomy" id="2795026"/>
    <lineage>
        <taxon>Bacteria</taxon>
        <taxon>Pseudomonadati</taxon>
        <taxon>Bacteroidota</taxon>
        <taxon>Cytophagia</taxon>
        <taxon>Cytophagales</taxon>
        <taxon>Hymenobacteraceae</taxon>
        <taxon>Hymenobacter</taxon>
    </lineage>
</organism>
<dbReference type="EMBL" id="JAGETZ010000023">
    <property type="protein sequence ID" value="MBO2012949.1"/>
    <property type="molecule type" value="Genomic_DNA"/>
</dbReference>
<reference evidence="1 2" key="1">
    <citation type="submission" date="2021-03" db="EMBL/GenBank/DDBJ databases">
        <authorList>
            <person name="Kim M.K."/>
        </authorList>
    </citation>
    <scope>NUCLEOTIDE SEQUENCE [LARGE SCALE GENOMIC DNA]</scope>
    <source>
        <strain evidence="1 2">BT442</strain>
    </source>
</reference>
<dbReference type="Proteomes" id="UP000664369">
    <property type="component" value="Unassembled WGS sequence"/>
</dbReference>
<sequence>MKLVSSDPRKWKGMDLALALELSTSEVSDSLARCRYSRLLSADPQRFSVRGHALRKLLVHGVPYIFAAHPEPHGRGIVTGASAPPLSQTFGPEPAYVWPAASGEVWGTIVEPLYAGAPAAAKRDNRLHELLALVDALRLGRPRERAVASRLLKEYIPLSPA</sequence>
<evidence type="ECO:0000313" key="2">
    <source>
        <dbReference type="Proteomes" id="UP000664369"/>
    </source>
</evidence>
<dbReference type="RefSeq" id="WP_208178689.1">
    <property type="nucleotide sequence ID" value="NZ_JAGETZ010000023.1"/>
</dbReference>
<comment type="caution">
    <text evidence="1">The sequence shown here is derived from an EMBL/GenBank/DDBJ whole genome shotgun (WGS) entry which is preliminary data.</text>
</comment>
<keyword evidence="2" id="KW-1185">Reference proteome</keyword>
<accession>A0ABS3QNT3</accession>
<evidence type="ECO:0000313" key="1">
    <source>
        <dbReference type="EMBL" id="MBO2012949.1"/>
    </source>
</evidence>
<proteinExistence type="predicted"/>
<protein>
    <submittedName>
        <fullName evidence="1">Uncharacterized protein</fullName>
    </submittedName>
</protein>